<dbReference type="Gene3D" id="2.60.40.1120">
    <property type="entry name" value="Carboxypeptidase-like, regulatory domain"/>
    <property type="match status" value="2"/>
</dbReference>
<feature type="transmembrane region" description="Helical" evidence="2">
    <location>
        <begin position="382"/>
        <end position="401"/>
    </location>
</feature>
<dbReference type="Pfam" id="PF13620">
    <property type="entry name" value="CarboxypepD_reg"/>
    <property type="match status" value="1"/>
</dbReference>
<keyword evidence="4" id="KW-0645">Protease</keyword>
<feature type="compositionally biased region" description="Polar residues" evidence="1">
    <location>
        <begin position="106"/>
        <end position="125"/>
    </location>
</feature>
<evidence type="ECO:0000256" key="1">
    <source>
        <dbReference type="SAM" id="MobiDB-lite"/>
    </source>
</evidence>
<keyword evidence="5" id="KW-1185">Reference proteome</keyword>
<keyword evidence="4" id="KW-0121">Carboxypeptidase</keyword>
<dbReference type="KEGG" id="tsph:KIH39_01890"/>
<feature type="transmembrane region" description="Helical" evidence="2">
    <location>
        <begin position="44"/>
        <end position="64"/>
    </location>
</feature>
<sequence length="1385" mass="152561">MSAFASHLLDFLAVWSLQWAVLILLLGLCFLLRSPQSVAPRLWLANLVLIGGLLLPLIPGWWQFPQKEVASLKSNEEASRPTLQNGSFGSATNSRIVAGNAPTPLPATSAQVSSENQLSDKQNSPIEKEEKPATLSTNPVAALPETPVSAPESSAVIELRSIRSFVLQNWKTALAFLWLTGCAYSLLRLVAGYYYLRQIRLGAEHVSGDLNAEFQTICQELAIRRPTELLLSQAVCGPALFGGLRPAVVVPGDWPSLNQADRQASLYHELTHVAHADDRTALFESIIRSLFFFHPLVNWLLNCLACEREKRCDLATIRQGVEPLQLARVLFEGAKKIGASQSLLMPRLATPMFQRNSLTERINHLLEPEMNLQSKSLSPSRIGLSLLAVLAVCTLLGGYTARAYDRGDSESSTKANDTKDPLQGVVVDQEGKPVAEATVIIVGDGGAGERRILKSDAEGKFSMKTFPIGNSAFPQVVILALKDGYAPSKSYAKPFTKTEVKLPFAASFQGFIKDEKGRSIPGASVKVGFINRSGGGASWGYLDDNIFRGTEAEKCYCTTSDDQGKFEFSRVASESELIFRVSAKGFAELDTGTSRSLVPKYVVKADAKPAELILMPEARVRGRVIWKLKGYATSDVEVALDGYEKLHGYHRKTIPDAEGRFKFDRLPSGDLDIFLKFPQGAAATAKGVSVTTKPDQTQEITLEIIAGVEVTGRVEVKDIKAALEGIQIATLGSINPHNFHFDAKRTSSDGRYSFRAPPGKITVLTWGAPEGYGQPDKSRMEIEIPEGVEKFEVAEPFEYVRVRKDLPMRVVDATGKPLTHAKVYSIQNGSVCGDRVGDPQTTSHDGQVKFNFTLMGPLEAGRTQAFQIETESGQRFEASTRVTKEGVPTLRLPTLTEIQGPQDVKADEYAGFVVDEKGKPLAGAKVHLYSWVDNPQNYTFTDSKGIFRMKDLDTRDQYQVLFSKDQYCPVMFLRQPAGTKGLVIVLDQSTYFEGVVRSPEGKPVAGAQIRTDRGPKMLKAGYMINKVWSETKADSEGRYRFYVQPDDYAFHVTSPGIGVCRLEKIAIGHGEVRKLDIDLQKGVNFRAIVQDSVSGKPVKGLRLYSWDNKVIDARSDEHGEISIPEMIPGEFSFNVESSTHTRWWSEQATFQETANPESGWIRKFDNLSFNLKVGMAPVIIKAEPGVKIIGRVLDPDGKPVEGATATATFTKTGNSLTGDTRFSFETRKDGNFEMLLPASGNTEYNLMVHDGKYDEWRNWANGVLPPINTQPGQVIKDVVLKLNRPAVVRGTLLNTKGEPVSNLQVRIELPDLLENRYYVPFTQTKADGTFELNYLRAGEQSVIVNPIAFKNHTGPDSSVKKVTLKEGEKIENIILVVDEKELQAP</sequence>
<dbReference type="CDD" id="cd07341">
    <property type="entry name" value="M56_BlaR1_MecR1_like"/>
    <property type="match status" value="1"/>
</dbReference>
<dbReference type="GO" id="GO:0004180">
    <property type="term" value="F:carboxypeptidase activity"/>
    <property type="evidence" value="ECO:0007669"/>
    <property type="project" value="UniProtKB-KW"/>
</dbReference>
<evidence type="ECO:0000259" key="3">
    <source>
        <dbReference type="Pfam" id="PF05569"/>
    </source>
</evidence>
<reference evidence="4" key="1">
    <citation type="submission" date="2021-05" db="EMBL/GenBank/DDBJ databases">
        <title>Complete genome sequence of the cellulolytic planctomycete Telmatocola sphagniphila SP2T and characterization of the first cellulase from planctomycetes.</title>
        <authorList>
            <person name="Rakitin A.L."/>
            <person name="Beletsky A.V."/>
            <person name="Naumoff D.G."/>
            <person name="Kulichevskaya I.S."/>
            <person name="Mardanov A.V."/>
            <person name="Ravin N.V."/>
            <person name="Dedysh S.N."/>
        </authorList>
    </citation>
    <scope>NUCLEOTIDE SEQUENCE</scope>
    <source>
        <strain evidence="4">SP2T</strain>
    </source>
</reference>
<dbReference type="Proteomes" id="UP000676194">
    <property type="component" value="Chromosome"/>
</dbReference>
<dbReference type="RefSeq" id="WP_213497584.1">
    <property type="nucleotide sequence ID" value="NZ_CP074694.1"/>
</dbReference>
<evidence type="ECO:0000313" key="5">
    <source>
        <dbReference type="Proteomes" id="UP000676194"/>
    </source>
</evidence>
<dbReference type="EMBL" id="CP074694">
    <property type="protein sequence ID" value="QVL32694.1"/>
    <property type="molecule type" value="Genomic_DNA"/>
</dbReference>
<feature type="domain" description="Peptidase M56" evidence="3">
    <location>
        <begin position="155"/>
        <end position="319"/>
    </location>
</feature>
<dbReference type="PANTHER" id="PTHR34978:SF3">
    <property type="entry name" value="SLR0241 PROTEIN"/>
    <property type="match status" value="1"/>
</dbReference>
<feature type="transmembrane region" description="Helical" evidence="2">
    <location>
        <begin position="175"/>
        <end position="196"/>
    </location>
</feature>
<dbReference type="SUPFAM" id="SSF49464">
    <property type="entry name" value="Carboxypeptidase regulatory domain-like"/>
    <property type="match status" value="3"/>
</dbReference>
<keyword evidence="4" id="KW-0378">Hydrolase</keyword>
<keyword evidence="2" id="KW-0812">Transmembrane</keyword>
<dbReference type="PANTHER" id="PTHR34978">
    <property type="entry name" value="POSSIBLE SENSOR-TRANSDUCER PROTEIN BLAR"/>
    <property type="match status" value="1"/>
</dbReference>
<dbReference type="InterPro" id="IPR008756">
    <property type="entry name" value="Peptidase_M56"/>
</dbReference>
<gene>
    <name evidence="4" type="ORF">KIH39_01890</name>
</gene>
<protein>
    <submittedName>
        <fullName evidence="4">Carboxypeptidase regulatory-like domain-containing protein</fullName>
    </submittedName>
</protein>
<evidence type="ECO:0000256" key="2">
    <source>
        <dbReference type="SAM" id="Phobius"/>
    </source>
</evidence>
<dbReference type="InterPro" id="IPR052173">
    <property type="entry name" value="Beta-lactam_resp_regulator"/>
</dbReference>
<dbReference type="Pfam" id="PF05569">
    <property type="entry name" value="Peptidase_M56"/>
    <property type="match status" value="1"/>
</dbReference>
<name>A0A8E6B7I6_9BACT</name>
<keyword evidence="2" id="KW-0472">Membrane</keyword>
<keyword evidence="2" id="KW-1133">Transmembrane helix</keyword>
<accession>A0A8E6B7I6</accession>
<feature type="region of interest" description="Disordered" evidence="1">
    <location>
        <begin position="106"/>
        <end position="136"/>
    </location>
</feature>
<feature type="transmembrane region" description="Helical" evidence="2">
    <location>
        <begin position="12"/>
        <end position="32"/>
    </location>
</feature>
<proteinExistence type="predicted"/>
<dbReference type="InterPro" id="IPR008969">
    <property type="entry name" value="CarboxyPept-like_regulatory"/>
</dbReference>
<organism evidence="4 5">
    <name type="scientific">Telmatocola sphagniphila</name>
    <dbReference type="NCBI Taxonomy" id="1123043"/>
    <lineage>
        <taxon>Bacteria</taxon>
        <taxon>Pseudomonadati</taxon>
        <taxon>Planctomycetota</taxon>
        <taxon>Planctomycetia</taxon>
        <taxon>Gemmatales</taxon>
        <taxon>Gemmataceae</taxon>
    </lineage>
</organism>
<evidence type="ECO:0000313" key="4">
    <source>
        <dbReference type="EMBL" id="QVL32694.1"/>
    </source>
</evidence>